<evidence type="ECO:0000313" key="4">
    <source>
        <dbReference type="EMBL" id="KAF6072631.1"/>
    </source>
</evidence>
<dbReference type="GO" id="GO:0008757">
    <property type="term" value="F:S-adenosylmethionine-dependent methyltransferase activity"/>
    <property type="evidence" value="ECO:0007669"/>
    <property type="project" value="InterPro"/>
</dbReference>
<dbReference type="PANTHER" id="PTHR13090">
    <property type="entry name" value="ARGININE-HYDROXYLASE NDUFAF5, MITOCHONDRIAL"/>
    <property type="match status" value="1"/>
</dbReference>
<evidence type="ECO:0000256" key="2">
    <source>
        <dbReference type="ARBA" id="ARBA00022679"/>
    </source>
</evidence>
<comment type="caution">
    <text evidence="4">The sequence shown here is derived from an EMBL/GenBank/DDBJ whole genome shotgun (WGS) entry which is preliminary data.</text>
</comment>
<dbReference type="AlphaFoldDB" id="A0A8H6C5E9"/>
<proteinExistence type="predicted"/>
<organism evidence="4 5">
    <name type="scientific">Candida albicans</name>
    <name type="common">Yeast</name>
    <dbReference type="NCBI Taxonomy" id="5476"/>
    <lineage>
        <taxon>Eukaryota</taxon>
        <taxon>Fungi</taxon>
        <taxon>Dikarya</taxon>
        <taxon>Ascomycota</taxon>
        <taxon>Saccharomycotina</taxon>
        <taxon>Pichiomycetes</taxon>
        <taxon>Debaryomycetaceae</taxon>
        <taxon>Candida/Lodderomyces clade</taxon>
        <taxon>Candida</taxon>
    </lineage>
</organism>
<dbReference type="GO" id="GO:0032981">
    <property type="term" value="P:mitochondrial respiratory chain complex I assembly"/>
    <property type="evidence" value="ECO:0007669"/>
    <property type="project" value="TreeGrafter"/>
</dbReference>
<keyword evidence="2 4" id="KW-0808">Transferase</keyword>
<evidence type="ECO:0000259" key="3">
    <source>
        <dbReference type="Pfam" id="PF08241"/>
    </source>
</evidence>
<dbReference type="InterPro" id="IPR029063">
    <property type="entry name" value="SAM-dependent_MTases_sf"/>
</dbReference>
<evidence type="ECO:0000256" key="1">
    <source>
        <dbReference type="ARBA" id="ARBA00022603"/>
    </source>
</evidence>
<dbReference type="GO" id="GO:0032259">
    <property type="term" value="P:methylation"/>
    <property type="evidence" value="ECO:0007669"/>
    <property type="project" value="UniProtKB-KW"/>
</dbReference>
<dbReference type="Proteomes" id="UP000536275">
    <property type="component" value="Unassembled WGS sequence"/>
</dbReference>
<dbReference type="Pfam" id="PF08241">
    <property type="entry name" value="Methyltransf_11"/>
    <property type="match status" value="1"/>
</dbReference>
<gene>
    <name evidence="4" type="ORF">FOB64_000650</name>
</gene>
<reference evidence="4 5" key="1">
    <citation type="submission" date="2020-03" db="EMBL/GenBank/DDBJ databases">
        <title>FDA dAtabase for Regulatory Grade micrObial Sequences (FDA-ARGOS): Supporting development and validation of Infectious Disease Dx tests.</title>
        <authorList>
            <person name="Campos J."/>
            <person name="Goldberg B."/>
            <person name="Tallon L."/>
            <person name="Sadzewicz L."/>
            <person name="Vavikolanu K."/>
            <person name="Mehta A."/>
            <person name="Aluvathingal J."/>
            <person name="Nadendla S."/>
            <person name="Nandy P."/>
            <person name="Geyer C."/>
            <person name="Yan Y."/>
            <person name="Sichtig H."/>
        </authorList>
    </citation>
    <scope>NUCLEOTIDE SEQUENCE [LARGE SCALE GENOMIC DNA]</scope>
    <source>
        <strain evidence="4 5">FDAARGOS_656</strain>
    </source>
</reference>
<dbReference type="SUPFAM" id="SSF53335">
    <property type="entry name" value="S-adenosyl-L-methionine-dependent methyltransferases"/>
    <property type="match status" value="1"/>
</dbReference>
<feature type="domain" description="Methyltransferase type 11" evidence="3">
    <location>
        <begin position="80"/>
        <end position="119"/>
    </location>
</feature>
<evidence type="ECO:0000313" key="5">
    <source>
        <dbReference type="Proteomes" id="UP000536275"/>
    </source>
</evidence>
<dbReference type="GO" id="GO:0005739">
    <property type="term" value="C:mitochondrion"/>
    <property type="evidence" value="ECO:0007669"/>
    <property type="project" value="TreeGrafter"/>
</dbReference>
<dbReference type="Gene3D" id="3.40.50.150">
    <property type="entry name" value="Vaccinia Virus protein VP39"/>
    <property type="match status" value="1"/>
</dbReference>
<dbReference type="CDD" id="cd02440">
    <property type="entry name" value="AdoMet_MTases"/>
    <property type="match status" value="1"/>
</dbReference>
<dbReference type="InterPro" id="IPR013216">
    <property type="entry name" value="Methyltransf_11"/>
</dbReference>
<accession>A0A8H6C5E9</accession>
<dbReference type="PANTHER" id="PTHR13090:SF1">
    <property type="entry name" value="ARGININE-HYDROXYLASE NDUFAF5, MITOCHONDRIAL"/>
    <property type="match status" value="1"/>
</dbReference>
<protein>
    <submittedName>
        <fullName evidence="4">Methyltransferase domain family protein</fullName>
    </submittedName>
</protein>
<dbReference type="EMBL" id="JABWAD010000007">
    <property type="protein sequence ID" value="KAF6072631.1"/>
    <property type="molecule type" value="Genomic_DNA"/>
</dbReference>
<sequence>MDNLLDFGNGKNDDMEVKLIEQLNKDKQIVRDKIKNLIMFDTSKDLLYRDVNETDQNGNFPGKITRCVGNDEETFNHEIFKTDNQYDAVISNLSLHWINDLPKVLTNIHRILKKDGFFMATLFGGDTLYELRTSLQLAELERKGGISPRVINGYPNIINVCEDLQIMGENNGLISRNYLDRDVLIAADQIYKSLHGDEHGLPATFSVIFFIGWKN</sequence>
<keyword evidence="1 4" id="KW-0489">Methyltransferase</keyword>
<dbReference type="InterPro" id="IPR050602">
    <property type="entry name" value="Malonyl-ACP_OMT"/>
</dbReference>
<name>A0A8H6C5E9_CANAX</name>